<dbReference type="AlphaFoldDB" id="A0A224Y2H0"/>
<sequence length="194" mass="21631">MHLLFVLAASPVLMTMLLVGHIAGKSKCPTTPTCNTPRQPFYRNLSHRNVSLYYIYNETSCLCEDVLIEECHNTFDTRFSCVSQCETGQGAPLCVGDPVNAANNSDITSTTISTVESGDDSQGDGNYSSESYLFELEVPFEAYFYNATSMECEEYFAYEMPNRSTVTNFFISDVFCEYECKGFNISNINGSKAK</sequence>
<keyword evidence="1" id="KW-0732">Signal</keyword>
<name>A0A224Y2H0_9ACAR</name>
<dbReference type="EMBL" id="GFPF01000600">
    <property type="protein sequence ID" value="MAA11746.1"/>
    <property type="molecule type" value="Transcribed_RNA"/>
</dbReference>
<organism evidence="2">
    <name type="scientific">Rhipicephalus zambeziensis</name>
    <dbReference type="NCBI Taxonomy" id="60191"/>
    <lineage>
        <taxon>Eukaryota</taxon>
        <taxon>Metazoa</taxon>
        <taxon>Ecdysozoa</taxon>
        <taxon>Arthropoda</taxon>
        <taxon>Chelicerata</taxon>
        <taxon>Arachnida</taxon>
        <taxon>Acari</taxon>
        <taxon>Parasitiformes</taxon>
        <taxon>Ixodida</taxon>
        <taxon>Ixodoidea</taxon>
        <taxon>Ixodidae</taxon>
        <taxon>Rhipicephalinae</taxon>
        <taxon>Rhipicephalus</taxon>
        <taxon>Rhipicephalus</taxon>
    </lineage>
</organism>
<evidence type="ECO:0000313" key="2">
    <source>
        <dbReference type="EMBL" id="MAA11746.1"/>
    </source>
</evidence>
<proteinExistence type="predicted"/>
<feature type="chain" id="PRO_5012917378" evidence="1">
    <location>
        <begin position="25"/>
        <end position="194"/>
    </location>
</feature>
<reference evidence="2" key="1">
    <citation type="journal article" date="2017" name="Parasit. Vectors">
        <title>Sialotranscriptomics of Rhipicephalus zambeziensis reveals intricate expression profiles of secretory proteins and suggests tight temporal transcriptional regulation during blood-feeding.</title>
        <authorList>
            <person name="de Castro M.H."/>
            <person name="de Klerk D."/>
            <person name="Pienaar R."/>
            <person name="Rees D.J.G."/>
            <person name="Mans B.J."/>
        </authorList>
    </citation>
    <scope>NUCLEOTIDE SEQUENCE</scope>
    <source>
        <tissue evidence="2">Salivary glands</tissue>
    </source>
</reference>
<accession>A0A224Y2H0</accession>
<evidence type="ECO:0000256" key="1">
    <source>
        <dbReference type="SAM" id="SignalP"/>
    </source>
</evidence>
<feature type="signal peptide" evidence="1">
    <location>
        <begin position="1"/>
        <end position="24"/>
    </location>
</feature>
<protein>
    <submittedName>
        <fullName evidence="2">Pancreatic trypsin inhibitor</fullName>
    </submittedName>
</protein>